<evidence type="ECO:0000256" key="1">
    <source>
        <dbReference type="ARBA" id="ARBA00006865"/>
    </source>
</evidence>
<feature type="signal peptide" evidence="2">
    <location>
        <begin position="1"/>
        <end position="19"/>
    </location>
</feature>
<evidence type="ECO:0000256" key="2">
    <source>
        <dbReference type="SAM" id="SignalP"/>
    </source>
</evidence>
<dbReference type="Pfam" id="PF00722">
    <property type="entry name" value="Glyco_hydro_16"/>
    <property type="match status" value="1"/>
</dbReference>
<keyword evidence="2" id="KW-0732">Signal</keyword>
<dbReference type="PANTHER" id="PTHR10963">
    <property type="entry name" value="GLYCOSYL HYDROLASE-RELATED"/>
    <property type="match status" value="1"/>
</dbReference>
<evidence type="ECO:0000259" key="3">
    <source>
        <dbReference type="PROSITE" id="PS51762"/>
    </source>
</evidence>
<gene>
    <name evidence="4" type="ORF">DDZ16_10065</name>
</gene>
<dbReference type="AlphaFoldDB" id="A0A2U2B8G0"/>
<proteinExistence type="inferred from homology"/>
<dbReference type="OrthoDB" id="9809583at2"/>
<dbReference type="Proteomes" id="UP000244956">
    <property type="component" value="Unassembled WGS sequence"/>
</dbReference>
<dbReference type="PROSITE" id="PS51762">
    <property type="entry name" value="GH16_2"/>
    <property type="match status" value="1"/>
</dbReference>
<evidence type="ECO:0000313" key="4">
    <source>
        <dbReference type="EMBL" id="PWD99347.1"/>
    </source>
</evidence>
<keyword evidence="5" id="KW-1185">Reference proteome</keyword>
<accession>A0A2U2B8G0</accession>
<comment type="caution">
    <text evidence="4">The sequence shown here is derived from an EMBL/GenBank/DDBJ whole genome shotgun (WGS) entry which is preliminary data.</text>
</comment>
<dbReference type="GO" id="GO:0005975">
    <property type="term" value="P:carbohydrate metabolic process"/>
    <property type="evidence" value="ECO:0007669"/>
    <property type="project" value="InterPro"/>
</dbReference>
<name>A0A2U2B8G0_9BACT</name>
<evidence type="ECO:0000313" key="5">
    <source>
        <dbReference type="Proteomes" id="UP000244956"/>
    </source>
</evidence>
<sequence length="292" mass="33704">MKKIVLISFLIQTFVFSYGATVITGDDCLQDCGTKVTFKELKPVSDIDGDWVLDPNYSDEFNTTVLDSDKWDDNITSWGLWTWRPENIVANGSSLTIRMDYEHHSRVGFNGDLLEDLYYYSGAIRSKAPSVKYGYFEAKIKGSEKYPGVCPAFWLYHKEGGLANKNPTYWTEIDIVELTQNVNYGENAIGLNIHAFNHPNLVDEIHEGYEWHAPWNPDDEYHVYGVEWDENSIKWFVDGVLRLERENDYWDQPLDVVLSFGLRKPLKDVPSPEGFPASFDIDYVRVWSKVVK</sequence>
<dbReference type="GO" id="GO:0004553">
    <property type="term" value="F:hydrolase activity, hydrolyzing O-glycosyl compounds"/>
    <property type="evidence" value="ECO:0007669"/>
    <property type="project" value="InterPro"/>
</dbReference>
<dbReference type="PANTHER" id="PTHR10963:SF55">
    <property type="entry name" value="GLYCOSIDE HYDROLASE FAMILY 16 PROTEIN"/>
    <property type="match status" value="1"/>
</dbReference>
<reference evidence="4 5" key="1">
    <citation type="submission" date="2018-05" db="EMBL/GenBank/DDBJ databases">
        <title>Marinilabilia rubrum sp. nov., isolated from saltern sediment.</title>
        <authorList>
            <person name="Zhang R."/>
        </authorList>
    </citation>
    <scope>NUCLEOTIDE SEQUENCE [LARGE SCALE GENOMIC DNA]</scope>
    <source>
        <strain evidence="4 5">WTE16</strain>
    </source>
</reference>
<dbReference type="Gene3D" id="2.60.120.200">
    <property type="match status" value="1"/>
</dbReference>
<feature type="domain" description="GH16" evidence="3">
    <location>
        <begin position="49"/>
        <end position="292"/>
    </location>
</feature>
<dbReference type="InterPro" id="IPR050546">
    <property type="entry name" value="Glycosyl_Hydrlase_16"/>
</dbReference>
<dbReference type="SUPFAM" id="SSF49899">
    <property type="entry name" value="Concanavalin A-like lectins/glucanases"/>
    <property type="match status" value="1"/>
</dbReference>
<protein>
    <recommendedName>
        <fullName evidence="3">GH16 domain-containing protein</fullName>
    </recommendedName>
</protein>
<dbReference type="EMBL" id="QEWP01000007">
    <property type="protein sequence ID" value="PWD99347.1"/>
    <property type="molecule type" value="Genomic_DNA"/>
</dbReference>
<feature type="chain" id="PRO_5015651084" description="GH16 domain-containing protein" evidence="2">
    <location>
        <begin position="20"/>
        <end position="292"/>
    </location>
</feature>
<dbReference type="RefSeq" id="WP_109264331.1">
    <property type="nucleotide sequence ID" value="NZ_QEWP01000007.1"/>
</dbReference>
<organism evidence="4 5">
    <name type="scientific">Marinilabilia rubra</name>
    <dbReference type="NCBI Taxonomy" id="2162893"/>
    <lineage>
        <taxon>Bacteria</taxon>
        <taxon>Pseudomonadati</taxon>
        <taxon>Bacteroidota</taxon>
        <taxon>Bacteroidia</taxon>
        <taxon>Marinilabiliales</taxon>
        <taxon>Marinilabiliaceae</taxon>
        <taxon>Marinilabilia</taxon>
    </lineage>
</organism>
<dbReference type="InterPro" id="IPR000757">
    <property type="entry name" value="Beta-glucanase-like"/>
</dbReference>
<dbReference type="InterPro" id="IPR013320">
    <property type="entry name" value="ConA-like_dom_sf"/>
</dbReference>
<comment type="similarity">
    <text evidence="1">Belongs to the glycosyl hydrolase 16 family.</text>
</comment>